<comment type="similarity">
    <text evidence="2 9">Belongs to the thioester dehydratase family. FabZ subfamily.</text>
</comment>
<proteinExistence type="inferred from homology"/>
<evidence type="ECO:0000256" key="7">
    <source>
        <dbReference type="ARBA" id="ARBA00023239"/>
    </source>
</evidence>
<dbReference type="InterPro" id="IPR029069">
    <property type="entry name" value="HotDog_dom_sf"/>
</dbReference>
<evidence type="ECO:0000256" key="1">
    <source>
        <dbReference type="ARBA" id="ARBA00004496"/>
    </source>
</evidence>
<dbReference type="GO" id="GO:0006633">
    <property type="term" value="P:fatty acid biosynthetic process"/>
    <property type="evidence" value="ECO:0007669"/>
    <property type="project" value="UniProtKB-UniRule"/>
</dbReference>
<dbReference type="EMBL" id="FOVE01000005">
    <property type="protein sequence ID" value="SFN22308.1"/>
    <property type="molecule type" value="Genomic_DNA"/>
</dbReference>
<protein>
    <recommendedName>
        <fullName evidence="9">3-hydroxyacyl-[acyl-carrier-protein] dehydratase FabZ</fullName>
        <ecNumber evidence="9">4.2.1.59</ecNumber>
    </recommendedName>
    <alternativeName>
        <fullName evidence="9">(3R)-hydroxymyristoyl-[acyl-carrier-protein] dehydratase</fullName>
        <shortName evidence="9">(3R)-hydroxymyristoyl-ACP dehydrase</shortName>
    </alternativeName>
    <alternativeName>
        <fullName evidence="9">Beta-hydroxyacyl-ACP dehydratase</fullName>
    </alternativeName>
</protein>
<dbReference type="SUPFAM" id="SSF54637">
    <property type="entry name" value="Thioesterase/thiol ester dehydrase-isomerase"/>
    <property type="match status" value="1"/>
</dbReference>
<reference evidence="11" key="1">
    <citation type="submission" date="2016-10" db="EMBL/GenBank/DDBJ databases">
        <authorList>
            <person name="Varghese N."/>
            <person name="Submissions S."/>
        </authorList>
    </citation>
    <scope>NUCLEOTIDE SEQUENCE [LARGE SCALE GENOMIC DNA]</scope>
    <source>
        <strain evidence="11">DSM 6150</strain>
    </source>
</reference>
<dbReference type="GO" id="GO:0019171">
    <property type="term" value="F:(3R)-hydroxyacyl-[acyl-carrier-protein] dehydratase activity"/>
    <property type="evidence" value="ECO:0007669"/>
    <property type="project" value="UniProtKB-EC"/>
</dbReference>
<dbReference type="InterPro" id="IPR013114">
    <property type="entry name" value="FabA_FabZ"/>
</dbReference>
<dbReference type="NCBIfam" id="NF000582">
    <property type="entry name" value="PRK00006.1"/>
    <property type="match status" value="1"/>
</dbReference>
<evidence type="ECO:0000256" key="3">
    <source>
        <dbReference type="ARBA" id="ARBA00022490"/>
    </source>
</evidence>
<dbReference type="Pfam" id="PF07977">
    <property type="entry name" value="FabA"/>
    <property type="match status" value="1"/>
</dbReference>
<evidence type="ECO:0000256" key="6">
    <source>
        <dbReference type="ARBA" id="ARBA00023098"/>
    </source>
</evidence>
<dbReference type="PANTHER" id="PTHR30272">
    <property type="entry name" value="3-HYDROXYACYL-[ACYL-CARRIER-PROTEIN] DEHYDRATASE"/>
    <property type="match status" value="1"/>
</dbReference>
<dbReference type="STRING" id="83765.SAMN05660284_00903"/>
<dbReference type="Proteomes" id="UP000242869">
    <property type="component" value="Unassembled WGS sequence"/>
</dbReference>
<evidence type="ECO:0000313" key="11">
    <source>
        <dbReference type="Proteomes" id="UP000242869"/>
    </source>
</evidence>
<evidence type="ECO:0000256" key="2">
    <source>
        <dbReference type="ARBA" id="ARBA00009174"/>
    </source>
</evidence>
<dbReference type="GO" id="GO:0009245">
    <property type="term" value="P:lipid A biosynthetic process"/>
    <property type="evidence" value="ECO:0007669"/>
    <property type="project" value="UniProtKB-UniRule"/>
</dbReference>
<feature type="active site" evidence="9">
    <location>
        <position position="50"/>
    </location>
</feature>
<keyword evidence="3 9" id="KW-0963">Cytoplasm</keyword>
<comment type="catalytic activity">
    <reaction evidence="9">
        <text>a (3R)-hydroxyacyl-[ACP] = a (2E)-enoyl-[ACP] + H2O</text>
        <dbReference type="Rhea" id="RHEA:13097"/>
        <dbReference type="Rhea" id="RHEA-COMP:9925"/>
        <dbReference type="Rhea" id="RHEA-COMP:9945"/>
        <dbReference type="ChEBI" id="CHEBI:15377"/>
        <dbReference type="ChEBI" id="CHEBI:78784"/>
        <dbReference type="ChEBI" id="CHEBI:78827"/>
        <dbReference type="EC" id="4.2.1.59"/>
    </reaction>
</comment>
<keyword evidence="4 9" id="KW-0444">Lipid biosynthesis</keyword>
<dbReference type="EC" id="4.2.1.59" evidence="9"/>
<dbReference type="InterPro" id="IPR010084">
    <property type="entry name" value="FabZ"/>
</dbReference>
<sequence>MNIMDIQAIMEYLPHRYPFLLIDGVKEMEVGKRIVGYKNVTINEPFFQGHFPKYPVMPGVLILEALAQAAGLLTFKSVGAPPSENTMLFYAGIDNARFRRQVMPGDVLTLQAEITANKRGIWKYAAKAFVGDEVAAEADLMCATREI</sequence>
<dbReference type="NCBIfam" id="TIGR01750">
    <property type="entry name" value="fabZ"/>
    <property type="match status" value="1"/>
</dbReference>
<dbReference type="GO" id="GO:0005737">
    <property type="term" value="C:cytoplasm"/>
    <property type="evidence" value="ECO:0007669"/>
    <property type="project" value="UniProtKB-SubCell"/>
</dbReference>
<keyword evidence="11" id="KW-1185">Reference proteome</keyword>
<dbReference type="HAMAP" id="MF_00406">
    <property type="entry name" value="FabZ"/>
    <property type="match status" value="1"/>
</dbReference>
<comment type="subcellular location">
    <subcellularLocation>
        <location evidence="1 9">Cytoplasm</location>
    </subcellularLocation>
</comment>
<organism evidence="10 11">
    <name type="scientific">Formivibrio citricus</name>
    <dbReference type="NCBI Taxonomy" id="83765"/>
    <lineage>
        <taxon>Bacteria</taxon>
        <taxon>Pseudomonadati</taxon>
        <taxon>Pseudomonadota</taxon>
        <taxon>Betaproteobacteria</taxon>
        <taxon>Neisseriales</taxon>
        <taxon>Chitinibacteraceae</taxon>
        <taxon>Formivibrio</taxon>
    </lineage>
</organism>
<evidence type="ECO:0000256" key="4">
    <source>
        <dbReference type="ARBA" id="ARBA00022516"/>
    </source>
</evidence>
<dbReference type="AlphaFoldDB" id="A0A1I4X8L8"/>
<dbReference type="GO" id="GO:0016020">
    <property type="term" value="C:membrane"/>
    <property type="evidence" value="ECO:0007669"/>
    <property type="project" value="GOC"/>
</dbReference>
<evidence type="ECO:0000256" key="8">
    <source>
        <dbReference type="ARBA" id="ARBA00025049"/>
    </source>
</evidence>
<evidence type="ECO:0000256" key="5">
    <source>
        <dbReference type="ARBA" id="ARBA00022556"/>
    </source>
</evidence>
<name>A0A1I4X8L8_9NEIS</name>
<gene>
    <name evidence="9" type="primary">fabZ</name>
    <name evidence="10" type="ORF">SAMN05660284_00903</name>
</gene>
<evidence type="ECO:0000313" key="10">
    <source>
        <dbReference type="EMBL" id="SFN22308.1"/>
    </source>
</evidence>
<dbReference type="CDD" id="cd01288">
    <property type="entry name" value="FabZ"/>
    <property type="match status" value="1"/>
</dbReference>
<comment type="function">
    <text evidence="8 9">Involved in unsaturated fatty acids biosynthesis. Catalyzes the dehydration of short chain beta-hydroxyacyl-ACPs and long chain saturated and unsaturated beta-hydroxyacyl-ACPs.</text>
</comment>
<dbReference type="PANTHER" id="PTHR30272:SF1">
    <property type="entry name" value="3-HYDROXYACYL-[ACYL-CARRIER-PROTEIN] DEHYDRATASE"/>
    <property type="match status" value="1"/>
</dbReference>
<keyword evidence="6 9" id="KW-0443">Lipid metabolism</keyword>
<dbReference type="Gene3D" id="3.10.129.10">
    <property type="entry name" value="Hotdog Thioesterase"/>
    <property type="match status" value="1"/>
</dbReference>
<accession>A0A1I4X8L8</accession>
<evidence type="ECO:0000256" key="9">
    <source>
        <dbReference type="HAMAP-Rule" id="MF_00406"/>
    </source>
</evidence>
<keyword evidence="7 9" id="KW-0456">Lyase</keyword>
<dbReference type="FunFam" id="3.10.129.10:FF:000001">
    <property type="entry name" value="3-hydroxyacyl-[acyl-carrier-protein] dehydratase FabZ"/>
    <property type="match status" value="1"/>
</dbReference>
<keyword evidence="5 9" id="KW-0441">Lipid A biosynthesis</keyword>